<dbReference type="OrthoDB" id="6188996at2759"/>
<accession>A0A8B6BM30</accession>
<keyword evidence="2" id="KW-1185">Reference proteome</keyword>
<gene>
    <name evidence="1" type="ORF">MGAL_10B015558</name>
</gene>
<sequence length="91" mass="10279">MDDLSVEEFLMQIGSGFTEFASVFRSNGFDTIGSLRCIDVDEDLNQMFQQANIQLLLGRRRQLQNALKNLKDISPNNSQMGLQKPSLNNIV</sequence>
<dbReference type="Gene3D" id="1.10.150.50">
    <property type="entry name" value="Transcription Factor, Ets-1"/>
    <property type="match status" value="1"/>
</dbReference>
<evidence type="ECO:0000313" key="2">
    <source>
        <dbReference type="Proteomes" id="UP000596742"/>
    </source>
</evidence>
<dbReference type="EMBL" id="UYJE01000350">
    <property type="protein sequence ID" value="VDH92556.1"/>
    <property type="molecule type" value="Genomic_DNA"/>
</dbReference>
<reference evidence="1" key="1">
    <citation type="submission" date="2018-11" db="EMBL/GenBank/DDBJ databases">
        <authorList>
            <person name="Alioto T."/>
            <person name="Alioto T."/>
        </authorList>
    </citation>
    <scope>NUCLEOTIDE SEQUENCE</scope>
</reference>
<protein>
    <recommendedName>
        <fullName evidence="3">SAM domain-containing protein</fullName>
    </recommendedName>
</protein>
<organism evidence="1 2">
    <name type="scientific">Mytilus galloprovincialis</name>
    <name type="common">Mediterranean mussel</name>
    <dbReference type="NCBI Taxonomy" id="29158"/>
    <lineage>
        <taxon>Eukaryota</taxon>
        <taxon>Metazoa</taxon>
        <taxon>Spiralia</taxon>
        <taxon>Lophotrochozoa</taxon>
        <taxon>Mollusca</taxon>
        <taxon>Bivalvia</taxon>
        <taxon>Autobranchia</taxon>
        <taxon>Pteriomorphia</taxon>
        <taxon>Mytilida</taxon>
        <taxon>Mytiloidea</taxon>
        <taxon>Mytilidae</taxon>
        <taxon>Mytilinae</taxon>
        <taxon>Mytilus</taxon>
    </lineage>
</organism>
<proteinExistence type="predicted"/>
<dbReference type="AlphaFoldDB" id="A0A8B6BM30"/>
<evidence type="ECO:0000313" key="1">
    <source>
        <dbReference type="EMBL" id="VDH92556.1"/>
    </source>
</evidence>
<dbReference type="Proteomes" id="UP000596742">
    <property type="component" value="Unassembled WGS sequence"/>
</dbReference>
<comment type="caution">
    <text evidence="1">The sequence shown here is derived from an EMBL/GenBank/DDBJ whole genome shotgun (WGS) entry which is preliminary data.</text>
</comment>
<dbReference type="InterPro" id="IPR013761">
    <property type="entry name" value="SAM/pointed_sf"/>
</dbReference>
<evidence type="ECO:0008006" key="3">
    <source>
        <dbReference type="Google" id="ProtNLM"/>
    </source>
</evidence>
<name>A0A8B6BM30_MYTGA</name>